<feature type="domain" description="STAS" evidence="1">
    <location>
        <begin position="30"/>
        <end position="114"/>
    </location>
</feature>
<dbReference type="InterPro" id="IPR002645">
    <property type="entry name" value="STAS_dom"/>
</dbReference>
<proteinExistence type="predicted"/>
<dbReference type="Proteomes" id="UP001589647">
    <property type="component" value="Unassembled WGS sequence"/>
</dbReference>
<dbReference type="CDD" id="cd07043">
    <property type="entry name" value="STAS_anti-anti-sigma_factors"/>
    <property type="match status" value="1"/>
</dbReference>
<dbReference type="InterPro" id="IPR036513">
    <property type="entry name" value="STAS_dom_sf"/>
</dbReference>
<evidence type="ECO:0000313" key="3">
    <source>
        <dbReference type="Proteomes" id="UP001589647"/>
    </source>
</evidence>
<protein>
    <submittedName>
        <fullName evidence="2">STAS domain-containing protein</fullName>
    </submittedName>
</protein>
<dbReference type="SUPFAM" id="SSF52091">
    <property type="entry name" value="SpoIIaa-like"/>
    <property type="match status" value="1"/>
</dbReference>
<accession>A0ABV5I8G6</accession>
<keyword evidence="3" id="KW-1185">Reference proteome</keyword>
<evidence type="ECO:0000259" key="1">
    <source>
        <dbReference type="PROSITE" id="PS50801"/>
    </source>
</evidence>
<sequence length="114" mass="12457">MNSPDPRGCASLPHLLYVDHQLRITCCPMPGPSIIRLVGEVDATNQQALAETLGRARRIDEWLVLDVSELEFLGVEGARMLVVLCRAGRTRLVGTPPHVVRLFRAMGWAGGQGV</sequence>
<gene>
    <name evidence="2" type="ORF">ACFFV7_02595</name>
</gene>
<dbReference type="Gene3D" id="3.30.750.24">
    <property type="entry name" value="STAS domain"/>
    <property type="match status" value="1"/>
</dbReference>
<reference evidence="2 3" key="1">
    <citation type="submission" date="2024-09" db="EMBL/GenBank/DDBJ databases">
        <authorList>
            <person name="Sun Q."/>
            <person name="Mori K."/>
        </authorList>
    </citation>
    <scope>NUCLEOTIDE SEQUENCE [LARGE SCALE GENOMIC DNA]</scope>
    <source>
        <strain evidence="2 3">CCM 3426</strain>
    </source>
</reference>
<comment type="caution">
    <text evidence="2">The sequence shown here is derived from an EMBL/GenBank/DDBJ whole genome shotgun (WGS) entry which is preliminary data.</text>
</comment>
<dbReference type="Pfam" id="PF01740">
    <property type="entry name" value="STAS"/>
    <property type="match status" value="1"/>
</dbReference>
<evidence type="ECO:0000313" key="2">
    <source>
        <dbReference type="EMBL" id="MFB9200069.1"/>
    </source>
</evidence>
<name>A0ABV5I8G6_9ACTN</name>
<organism evidence="2 3">
    <name type="scientific">Nonomuraea spiralis</name>
    <dbReference type="NCBI Taxonomy" id="46182"/>
    <lineage>
        <taxon>Bacteria</taxon>
        <taxon>Bacillati</taxon>
        <taxon>Actinomycetota</taxon>
        <taxon>Actinomycetes</taxon>
        <taxon>Streptosporangiales</taxon>
        <taxon>Streptosporangiaceae</taxon>
        <taxon>Nonomuraea</taxon>
    </lineage>
</organism>
<dbReference type="RefSeq" id="WP_185844841.1">
    <property type="nucleotide sequence ID" value="NZ_BMRC01000001.1"/>
</dbReference>
<dbReference type="EMBL" id="JBHMEI010000001">
    <property type="protein sequence ID" value="MFB9200069.1"/>
    <property type="molecule type" value="Genomic_DNA"/>
</dbReference>
<dbReference type="PROSITE" id="PS50801">
    <property type="entry name" value="STAS"/>
    <property type="match status" value="1"/>
</dbReference>